<keyword evidence="7" id="KW-1185">Reference proteome</keyword>
<dbReference type="InterPro" id="IPR046349">
    <property type="entry name" value="C1-like_sf"/>
</dbReference>
<dbReference type="InterPro" id="IPR004146">
    <property type="entry name" value="DC1"/>
</dbReference>
<feature type="region of interest" description="Disordered" evidence="4">
    <location>
        <begin position="164"/>
        <end position="227"/>
    </location>
</feature>
<evidence type="ECO:0000313" key="7">
    <source>
        <dbReference type="Proteomes" id="UP000007015"/>
    </source>
</evidence>
<accession>A2YNL3</accession>
<dbReference type="Proteomes" id="UP000007015">
    <property type="component" value="Chromosome 7"/>
</dbReference>
<dbReference type="Gramene" id="BGIOSGA023916-TA">
    <property type="protein sequence ID" value="BGIOSGA023916-PA"/>
    <property type="gene ID" value="BGIOSGA023916"/>
</dbReference>
<dbReference type="AlphaFoldDB" id="A2YNL3"/>
<feature type="compositionally biased region" description="Acidic residues" evidence="4">
    <location>
        <begin position="188"/>
        <end position="227"/>
    </location>
</feature>
<dbReference type="PROSITE" id="PS50081">
    <property type="entry name" value="ZF_DAG_PE_2"/>
    <property type="match status" value="1"/>
</dbReference>
<organism evidence="6 7">
    <name type="scientific">Oryza sativa subsp. indica</name>
    <name type="common">Rice</name>
    <dbReference type="NCBI Taxonomy" id="39946"/>
    <lineage>
        <taxon>Eukaryota</taxon>
        <taxon>Viridiplantae</taxon>
        <taxon>Streptophyta</taxon>
        <taxon>Embryophyta</taxon>
        <taxon>Tracheophyta</taxon>
        <taxon>Spermatophyta</taxon>
        <taxon>Magnoliopsida</taxon>
        <taxon>Liliopsida</taxon>
        <taxon>Poales</taxon>
        <taxon>Poaceae</taxon>
        <taxon>BOP clade</taxon>
        <taxon>Oryzoideae</taxon>
        <taxon>Oryzeae</taxon>
        <taxon>Oryzinae</taxon>
        <taxon>Oryza</taxon>
        <taxon>Oryza sativa</taxon>
    </lineage>
</organism>
<evidence type="ECO:0000259" key="5">
    <source>
        <dbReference type="PROSITE" id="PS50081"/>
    </source>
</evidence>
<dbReference type="InterPro" id="IPR016024">
    <property type="entry name" value="ARM-type_fold"/>
</dbReference>
<dbReference type="SUPFAM" id="SSF57889">
    <property type="entry name" value="Cysteine-rich domain"/>
    <property type="match status" value="1"/>
</dbReference>
<protein>
    <recommendedName>
        <fullName evidence="5">Phorbol-ester/DAG-type domain-containing protein</fullName>
    </recommendedName>
</protein>
<dbReference type="STRING" id="39946.A2YNL3"/>
<gene>
    <name evidence="6" type="ORF">OsI_26828</name>
</gene>
<name>A2YNL3_ORYSI</name>
<dbReference type="Gene3D" id="3.30.60.20">
    <property type="match status" value="1"/>
</dbReference>
<dbReference type="InterPro" id="IPR002219">
    <property type="entry name" value="PKC_DAG/PE"/>
</dbReference>
<dbReference type="OMA" id="FSIHESC"/>
<evidence type="ECO:0000256" key="2">
    <source>
        <dbReference type="ARBA" id="ARBA00022737"/>
    </source>
</evidence>
<feature type="domain" description="Phorbol-ester/DAG-type" evidence="5">
    <location>
        <begin position="10"/>
        <end position="57"/>
    </location>
</feature>
<keyword evidence="3" id="KW-0862">Zinc</keyword>
<evidence type="ECO:0000256" key="1">
    <source>
        <dbReference type="ARBA" id="ARBA00022723"/>
    </source>
</evidence>
<dbReference type="GO" id="GO:0046872">
    <property type="term" value="F:metal ion binding"/>
    <property type="evidence" value="ECO:0007669"/>
    <property type="project" value="UniProtKB-KW"/>
</dbReference>
<dbReference type="SUPFAM" id="SSF48371">
    <property type="entry name" value="ARM repeat"/>
    <property type="match status" value="1"/>
</dbReference>
<proteinExistence type="predicted"/>
<keyword evidence="1" id="KW-0479">Metal-binding</keyword>
<evidence type="ECO:0000256" key="3">
    <source>
        <dbReference type="ARBA" id="ARBA00022833"/>
    </source>
</evidence>
<reference evidence="6 7" key="1">
    <citation type="journal article" date="2005" name="PLoS Biol.">
        <title>The genomes of Oryza sativa: a history of duplications.</title>
        <authorList>
            <person name="Yu J."/>
            <person name="Wang J."/>
            <person name="Lin W."/>
            <person name="Li S."/>
            <person name="Li H."/>
            <person name="Zhou J."/>
            <person name="Ni P."/>
            <person name="Dong W."/>
            <person name="Hu S."/>
            <person name="Zeng C."/>
            <person name="Zhang J."/>
            <person name="Zhang Y."/>
            <person name="Li R."/>
            <person name="Xu Z."/>
            <person name="Li S."/>
            <person name="Li X."/>
            <person name="Zheng H."/>
            <person name="Cong L."/>
            <person name="Lin L."/>
            <person name="Yin J."/>
            <person name="Geng J."/>
            <person name="Li G."/>
            <person name="Shi J."/>
            <person name="Liu J."/>
            <person name="Lv H."/>
            <person name="Li J."/>
            <person name="Wang J."/>
            <person name="Deng Y."/>
            <person name="Ran L."/>
            <person name="Shi X."/>
            <person name="Wang X."/>
            <person name="Wu Q."/>
            <person name="Li C."/>
            <person name="Ren X."/>
            <person name="Wang J."/>
            <person name="Wang X."/>
            <person name="Li D."/>
            <person name="Liu D."/>
            <person name="Zhang X."/>
            <person name="Ji Z."/>
            <person name="Zhao W."/>
            <person name="Sun Y."/>
            <person name="Zhang Z."/>
            <person name="Bao J."/>
            <person name="Han Y."/>
            <person name="Dong L."/>
            <person name="Ji J."/>
            <person name="Chen P."/>
            <person name="Wu S."/>
            <person name="Liu J."/>
            <person name="Xiao Y."/>
            <person name="Bu D."/>
            <person name="Tan J."/>
            <person name="Yang L."/>
            <person name="Ye C."/>
            <person name="Zhang J."/>
            <person name="Xu J."/>
            <person name="Zhou Y."/>
            <person name="Yu Y."/>
            <person name="Zhang B."/>
            <person name="Zhuang S."/>
            <person name="Wei H."/>
            <person name="Liu B."/>
            <person name="Lei M."/>
            <person name="Yu H."/>
            <person name="Li Y."/>
            <person name="Xu H."/>
            <person name="Wei S."/>
            <person name="He X."/>
            <person name="Fang L."/>
            <person name="Zhang Z."/>
            <person name="Zhang Y."/>
            <person name="Huang X."/>
            <person name="Su Z."/>
            <person name="Tong W."/>
            <person name="Li J."/>
            <person name="Tong Z."/>
            <person name="Li S."/>
            <person name="Ye J."/>
            <person name="Wang L."/>
            <person name="Fang L."/>
            <person name="Lei T."/>
            <person name="Chen C."/>
            <person name="Chen H."/>
            <person name="Xu Z."/>
            <person name="Li H."/>
            <person name="Huang H."/>
            <person name="Zhang F."/>
            <person name="Xu H."/>
            <person name="Li N."/>
            <person name="Zhao C."/>
            <person name="Li S."/>
            <person name="Dong L."/>
            <person name="Huang Y."/>
            <person name="Li L."/>
            <person name="Xi Y."/>
            <person name="Qi Q."/>
            <person name="Li W."/>
            <person name="Zhang B."/>
            <person name="Hu W."/>
            <person name="Zhang Y."/>
            <person name="Tian X."/>
            <person name="Jiao Y."/>
            <person name="Liang X."/>
            <person name="Jin J."/>
            <person name="Gao L."/>
            <person name="Zheng W."/>
            <person name="Hao B."/>
            <person name="Liu S."/>
            <person name="Wang W."/>
            <person name="Yuan L."/>
            <person name="Cao M."/>
            <person name="McDermott J."/>
            <person name="Samudrala R."/>
            <person name="Wang J."/>
            <person name="Wong G.K."/>
            <person name="Yang H."/>
        </authorList>
    </citation>
    <scope>NUCLEOTIDE SEQUENCE [LARGE SCALE GENOMIC DNA]</scope>
    <source>
        <strain evidence="7">cv. 93-11</strain>
    </source>
</reference>
<dbReference type="HOGENOM" id="CLU_1221407_0_0_1"/>
<dbReference type="Pfam" id="PF03107">
    <property type="entry name" value="C1_2"/>
    <property type="match status" value="1"/>
</dbReference>
<evidence type="ECO:0000313" key="6">
    <source>
        <dbReference type="EMBL" id="EAZ04674.1"/>
    </source>
</evidence>
<evidence type="ECO:0000256" key="4">
    <source>
        <dbReference type="SAM" id="MobiDB-lite"/>
    </source>
</evidence>
<keyword evidence="2" id="KW-0677">Repeat</keyword>
<sequence>MPIIDPSHQAHPLIKTKLRRPFICDICRQSGSLICYRCKLCNFSIHESCSQVTGEDNPRLHEEAHVEIYNSHKWEQGNTSNVEMGVPQQFQGGTNVEFAASEGVGIQGTEAVAVPTKKTRISKTAAANQFATISHKLLGATTAVIRGAGQKAGSRKSSILQKLKLGSTVTGGPGTIHGKDNKEKLTEEEYDEEEEEEEYEEEEEEEEECEDDDDSEEEEDDDDDDDE</sequence>
<feature type="compositionally biased region" description="Basic and acidic residues" evidence="4">
    <location>
        <begin position="177"/>
        <end position="187"/>
    </location>
</feature>
<dbReference type="EMBL" id="CM000132">
    <property type="protein sequence ID" value="EAZ04674.1"/>
    <property type="molecule type" value="Genomic_DNA"/>
</dbReference>